<dbReference type="RefSeq" id="XP_024868422.1">
    <property type="nucleotide sequence ID" value="XM_025012654.1"/>
</dbReference>
<accession>A0A6J1PFU2</accession>
<dbReference type="AlphaFoldDB" id="A0A6J1PFU2"/>
<dbReference type="GeneID" id="112452448"/>
<dbReference type="Proteomes" id="UP000504618">
    <property type="component" value="Unplaced"/>
</dbReference>
<keyword evidence="2" id="KW-1185">Reference proteome</keyword>
<proteinExistence type="predicted"/>
<feature type="region of interest" description="Disordered" evidence="1">
    <location>
        <begin position="239"/>
        <end position="271"/>
    </location>
</feature>
<feature type="region of interest" description="Disordered" evidence="1">
    <location>
        <begin position="127"/>
        <end position="149"/>
    </location>
</feature>
<gene>
    <name evidence="3" type="primary">LOC112452448</name>
</gene>
<evidence type="ECO:0000313" key="3">
    <source>
        <dbReference type="RefSeq" id="XP_024868422.1"/>
    </source>
</evidence>
<evidence type="ECO:0000313" key="2">
    <source>
        <dbReference type="Proteomes" id="UP000504618"/>
    </source>
</evidence>
<feature type="region of interest" description="Disordered" evidence="1">
    <location>
        <begin position="1"/>
        <end position="34"/>
    </location>
</feature>
<feature type="compositionally biased region" description="Polar residues" evidence="1">
    <location>
        <begin position="133"/>
        <end position="149"/>
    </location>
</feature>
<evidence type="ECO:0000256" key="1">
    <source>
        <dbReference type="SAM" id="MobiDB-lite"/>
    </source>
</evidence>
<sequence>MSTRPSSESVFFTDDSTESSDSSKEEIDEHRSNVSKIFTKKEERRLLKKLVGNKQSVCVCKSCSIDRLKRSAYQAARERKKSYPKSWNKNRQAESQWMRKFEVRHKKIISKLSLACKAGLSQVSISQQQSSSKENLTPQEEQPLSADTLTNEKCVTTRVPLSTYNLDHDRKAVHPDSCDTNKFNWPKSIQKYKDEISKFCLDYAEIRRSSQKSTNKQQSVLKNILISQEKQSLPTDVLTNENNDSLMIPSAPSYLDHDRRTTSDSIDNDEQTELKRMKGLAKEPECEILKCEFDCTTGLSQSSTNQPQSE</sequence>
<name>A0A6J1PFU2_9HYME</name>
<feature type="compositionally biased region" description="Polar residues" evidence="1">
    <location>
        <begin position="1"/>
        <end position="10"/>
    </location>
</feature>
<reference evidence="3" key="1">
    <citation type="submission" date="2025-08" db="UniProtKB">
        <authorList>
            <consortium name="RefSeq"/>
        </authorList>
    </citation>
    <scope>IDENTIFICATION</scope>
    <source>
        <tissue evidence="3">Whole body</tissue>
    </source>
</reference>
<protein>
    <submittedName>
        <fullName evidence="3">Uncharacterized protein LOC112452448</fullName>
    </submittedName>
</protein>
<organism evidence="2 3">
    <name type="scientific">Temnothorax curvispinosus</name>
    <dbReference type="NCBI Taxonomy" id="300111"/>
    <lineage>
        <taxon>Eukaryota</taxon>
        <taxon>Metazoa</taxon>
        <taxon>Ecdysozoa</taxon>
        <taxon>Arthropoda</taxon>
        <taxon>Hexapoda</taxon>
        <taxon>Insecta</taxon>
        <taxon>Pterygota</taxon>
        <taxon>Neoptera</taxon>
        <taxon>Endopterygota</taxon>
        <taxon>Hymenoptera</taxon>
        <taxon>Apocrita</taxon>
        <taxon>Aculeata</taxon>
        <taxon>Formicoidea</taxon>
        <taxon>Formicidae</taxon>
        <taxon>Myrmicinae</taxon>
        <taxon>Temnothorax</taxon>
    </lineage>
</organism>
<feature type="compositionally biased region" description="Basic and acidic residues" evidence="1">
    <location>
        <begin position="21"/>
        <end position="32"/>
    </location>
</feature>